<dbReference type="AlphaFoldDB" id="A0A6N7UY95"/>
<dbReference type="Pfam" id="PF00665">
    <property type="entry name" value="rve"/>
    <property type="match status" value="1"/>
</dbReference>
<evidence type="ECO:0000313" key="4">
    <source>
        <dbReference type="EMBL" id="MSR93966.1"/>
    </source>
</evidence>
<dbReference type="GO" id="GO:0004803">
    <property type="term" value="F:transposase activity"/>
    <property type="evidence" value="ECO:0007669"/>
    <property type="project" value="TreeGrafter"/>
</dbReference>
<dbReference type="PANTHER" id="PTHR10948">
    <property type="entry name" value="TRANSPOSASE"/>
    <property type="match status" value="1"/>
</dbReference>
<dbReference type="Proteomes" id="UP000434409">
    <property type="component" value="Unassembled WGS sequence"/>
</dbReference>
<feature type="domain" description="Integrase catalytic" evidence="2">
    <location>
        <begin position="174"/>
        <end position="339"/>
    </location>
</feature>
<dbReference type="InterPro" id="IPR053392">
    <property type="entry name" value="Transposase_IS30-like"/>
</dbReference>
<protein>
    <submittedName>
        <fullName evidence="3">IS30 family transposase</fullName>
    </submittedName>
</protein>
<dbReference type="GO" id="GO:0006310">
    <property type="term" value="P:DNA recombination"/>
    <property type="evidence" value="ECO:0007669"/>
    <property type="project" value="UniProtKB-KW"/>
</dbReference>
<dbReference type="SUPFAM" id="SSF53098">
    <property type="entry name" value="Ribonuclease H-like"/>
    <property type="match status" value="1"/>
</dbReference>
<dbReference type="InterPro" id="IPR012337">
    <property type="entry name" value="RNaseH-like_sf"/>
</dbReference>
<dbReference type="Gene3D" id="3.30.420.10">
    <property type="entry name" value="Ribonuclease H-like superfamily/Ribonuclease H"/>
    <property type="match status" value="1"/>
</dbReference>
<evidence type="ECO:0000259" key="2">
    <source>
        <dbReference type="PROSITE" id="PS50994"/>
    </source>
</evidence>
<reference evidence="3 5" key="1">
    <citation type="submission" date="2019-08" db="EMBL/GenBank/DDBJ databases">
        <title>In-depth cultivation of the pig gut microbiome towards novel bacterial diversity and tailored functional studies.</title>
        <authorList>
            <person name="Wylensek D."/>
            <person name="Hitch T.C.A."/>
            <person name="Clavel T."/>
        </authorList>
    </citation>
    <scope>NUCLEOTIDE SEQUENCE [LARGE SCALE GENOMIC DNA]</scope>
    <source>
        <strain evidence="3 5">68-1-5</strain>
    </source>
</reference>
<organism evidence="3 5">
    <name type="scientific">Suipraeoptans intestinalis</name>
    <dbReference type="NCBI Taxonomy" id="2606628"/>
    <lineage>
        <taxon>Bacteria</taxon>
        <taxon>Bacillati</taxon>
        <taxon>Bacillota</taxon>
        <taxon>Clostridia</taxon>
        <taxon>Lachnospirales</taxon>
        <taxon>Lachnospiraceae</taxon>
        <taxon>Suipraeoptans</taxon>
    </lineage>
</organism>
<dbReference type="RefSeq" id="WP_154475365.1">
    <property type="nucleotide sequence ID" value="NZ_VULY01000018.1"/>
</dbReference>
<dbReference type="GO" id="GO:0005829">
    <property type="term" value="C:cytosol"/>
    <property type="evidence" value="ECO:0007669"/>
    <property type="project" value="TreeGrafter"/>
</dbReference>
<evidence type="ECO:0000313" key="5">
    <source>
        <dbReference type="Proteomes" id="UP000434409"/>
    </source>
</evidence>
<evidence type="ECO:0000256" key="1">
    <source>
        <dbReference type="ARBA" id="ARBA00023172"/>
    </source>
</evidence>
<dbReference type="GO" id="GO:0015074">
    <property type="term" value="P:DNA integration"/>
    <property type="evidence" value="ECO:0007669"/>
    <property type="project" value="InterPro"/>
</dbReference>
<dbReference type="InterPro" id="IPR025246">
    <property type="entry name" value="IS30-like_HTH"/>
</dbReference>
<dbReference type="PROSITE" id="PS50994">
    <property type="entry name" value="INTEGRASE"/>
    <property type="match status" value="1"/>
</dbReference>
<sequence>MKKKRTFKHLSSFERGRIAEMYERGSSYYAIGKKLGRSASTIRAEIQRGTVKQIKKGYKEVERYFPEAGQYRYEQNRKACMQPYRCDRKECKKFIAYVEREILEKKQSVDGIIGRAKKLKLFSPEEMVCTTTFYSYIEKQLVHVRNIDLPLRVRYRRKKQVVIPTQKRIFGTSIEKRPEEVNLRADFGHWEIDLVIGKIEKDEALLVLTERKTRKEFIEKIKRKTNEEVRKGLSRIFKRAGHVESIFQTITSDNGSEFSRLHELEKSRSIQVYYAHPYAAYERGSNERNNGLIRYRIPKHTSIKRYSKKQISEIEEWINKKPRRIFGYLTADEMFEKEVSRFSSA</sequence>
<dbReference type="PANTHER" id="PTHR10948:SF23">
    <property type="entry name" value="TRANSPOSASE INSI FOR INSERTION SEQUENCE ELEMENT IS30A-RELATED"/>
    <property type="match status" value="1"/>
</dbReference>
<comment type="caution">
    <text evidence="3">The sequence shown here is derived from an EMBL/GenBank/DDBJ whole genome shotgun (WGS) entry which is preliminary data.</text>
</comment>
<dbReference type="Gene3D" id="1.10.10.60">
    <property type="entry name" value="Homeodomain-like"/>
    <property type="match status" value="1"/>
</dbReference>
<dbReference type="NCBIfam" id="NF033563">
    <property type="entry name" value="transpos_IS30"/>
    <property type="match status" value="1"/>
</dbReference>
<dbReference type="InterPro" id="IPR036397">
    <property type="entry name" value="RNaseH_sf"/>
</dbReference>
<dbReference type="Pfam" id="PF13936">
    <property type="entry name" value="HTH_38"/>
    <property type="match status" value="1"/>
</dbReference>
<keyword evidence="1" id="KW-0233">DNA recombination</keyword>
<gene>
    <name evidence="3" type="ORF">FYJ34_00755</name>
    <name evidence="4" type="ORF">FYJ34_06785</name>
</gene>
<name>A0A6N7UY95_9FIRM</name>
<dbReference type="EMBL" id="VULY01000018">
    <property type="protein sequence ID" value="MSR93966.1"/>
    <property type="molecule type" value="Genomic_DNA"/>
</dbReference>
<evidence type="ECO:0000313" key="3">
    <source>
        <dbReference type="EMBL" id="MSR92837.1"/>
    </source>
</evidence>
<dbReference type="GO" id="GO:0032196">
    <property type="term" value="P:transposition"/>
    <property type="evidence" value="ECO:0007669"/>
    <property type="project" value="TreeGrafter"/>
</dbReference>
<accession>A0A6N7UY95</accession>
<proteinExistence type="predicted"/>
<dbReference type="GO" id="GO:0003676">
    <property type="term" value="F:nucleic acid binding"/>
    <property type="evidence" value="ECO:0007669"/>
    <property type="project" value="InterPro"/>
</dbReference>
<dbReference type="InterPro" id="IPR001584">
    <property type="entry name" value="Integrase_cat-core"/>
</dbReference>
<dbReference type="EMBL" id="VULY01000018">
    <property type="protein sequence ID" value="MSR92837.1"/>
    <property type="molecule type" value="Genomic_DNA"/>
</dbReference>
<keyword evidence="5" id="KW-1185">Reference proteome</keyword>
<dbReference type="InterPro" id="IPR051917">
    <property type="entry name" value="Transposase-Integrase"/>
</dbReference>